<feature type="compositionally biased region" description="Acidic residues" evidence="1">
    <location>
        <begin position="224"/>
        <end position="240"/>
    </location>
</feature>
<evidence type="ECO:0008006" key="3">
    <source>
        <dbReference type="Google" id="ProtNLM"/>
    </source>
</evidence>
<proteinExistence type="predicted"/>
<organism evidence="2">
    <name type="scientific">Ditylum brightwellii</name>
    <dbReference type="NCBI Taxonomy" id="49249"/>
    <lineage>
        <taxon>Eukaryota</taxon>
        <taxon>Sar</taxon>
        <taxon>Stramenopiles</taxon>
        <taxon>Ochrophyta</taxon>
        <taxon>Bacillariophyta</taxon>
        <taxon>Mediophyceae</taxon>
        <taxon>Lithodesmiophycidae</taxon>
        <taxon>Lithodesmiales</taxon>
        <taxon>Lithodesmiaceae</taxon>
        <taxon>Ditylum</taxon>
    </lineage>
</organism>
<sequence length="240" mass="27745">MVALVLVQPPTLVRKDCAKKSGILYLLVTRNGTNFSNTFFFPIYFCTWLPLFSLKIKSRNRHLLSNIGSHRRFYKLNIHITFIGCKQNHDVRRESDHPLFLQRQQKVQQLKDSGKKGMPVMEETFKAWQEKQKRKLVEAEMKKKKGGKGLSVLTRRAFYEYKKDPFKDADDDVVVAVDDEAKDAANEEESGKIQEEETTLKDPPEEVGKEVNNVAEQMQSDLFLEGDDDELDDLDDIDDD</sequence>
<reference evidence="2" key="1">
    <citation type="submission" date="2021-01" db="EMBL/GenBank/DDBJ databases">
        <authorList>
            <person name="Corre E."/>
            <person name="Pelletier E."/>
            <person name="Niang G."/>
            <person name="Scheremetjew M."/>
            <person name="Finn R."/>
            <person name="Kale V."/>
            <person name="Holt S."/>
            <person name="Cochrane G."/>
            <person name="Meng A."/>
            <person name="Brown T."/>
            <person name="Cohen L."/>
        </authorList>
    </citation>
    <scope>NUCLEOTIDE SEQUENCE</scope>
    <source>
        <strain evidence="2">GSO104</strain>
    </source>
</reference>
<feature type="compositionally biased region" description="Basic and acidic residues" evidence="1">
    <location>
        <begin position="182"/>
        <end position="209"/>
    </location>
</feature>
<dbReference type="EMBL" id="HBNS01043142">
    <property type="protein sequence ID" value="CAE4642460.1"/>
    <property type="molecule type" value="Transcribed_RNA"/>
</dbReference>
<feature type="region of interest" description="Disordered" evidence="1">
    <location>
        <begin position="178"/>
        <end position="240"/>
    </location>
</feature>
<evidence type="ECO:0000313" key="2">
    <source>
        <dbReference type="EMBL" id="CAE4642460.1"/>
    </source>
</evidence>
<dbReference type="AlphaFoldDB" id="A0A7S4WCE9"/>
<gene>
    <name evidence="2" type="ORF">DBRI00130_LOCUS33511</name>
</gene>
<protein>
    <recommendedName>
        <fullName evidence="3">ZC3H15/TMA46 family C-terminal domain-containing protein</fullName>
    </recommendedName>
</protein>
<name>A0A7S4WCE9_9STRA</name>
<evidence type="ECO:0000256" key="1">
    <source>
        <dbReference type="SAM" id="MobiDB-lite"/>
    </source>
</evidence>
<accession>A0A7S4WCE9</accession>